<keyword evidence="3 5" id="KW-0808">Transferase</keyword>
<dbReference type="CDD" id="cd04185">
    <property type="entry name" value="GT_2_like_b"/>
    <property type="match status" value="1"/>
</dbReference>
<reference evidence="5 6" key="1">
    <citation type="submission" date="2018-06" db="EMBL/GenBank/DDBJ databases">
        <authorList>
            <consortium name="Pathogen Informatics"/>
            <person name="Doyle S."/>
        </authorList>
    </citation>
    <scope>NUCLEOTIDE SEQUENCE [LARGE SCALE GENOMIC DNA]</scope>
    <source>
        <strain evidence="5 6">NCTC5798</strain>
    </source>
</reference>
<dbReference type="InterPro" id="IPR001173">
    <property type="entry name" value="Glyco_trans_2-like"/>
</dbReference>
<evidence type="ECO:0000256" key="2">
    <source>
        <dbReference type="ARBA" id="ARBA00022676"/>
    </source>
</evidence>
<dbReference type="SUPFAM" id="SSF53448">
    <property type="entry name" value="Nucleotide-diphospho-sugar transferases"/>
    <property type="match status" value="1"/>
</dbReference>
<dbReference type="AlphaFoldDB" id="A0A379USV5"/>
<dbReference type="EMBL" id="UGXK01000001">
    <property type="protein sequence ID" value="SUG70987.1"/>
    <property type="molecule type" value="Genomic_DNA"/>
</dbReference>
<dbReference type="PANTHER" id="PTHR43179:SF12">
    <property type="entry name" value="GALACTOFURANOSYLTRANSFERASE GLFT2"/>
    <property type="match status" value="1"/>
</dbReference>
<comment type="similarity">
    <text evidence="1">Belongs to the glycosyltransferase 2 family.</text>
</comment>
<proteinExistence type="inferred from homology"/>
<name>A0A379USV5_SALET</name>
<gene>
    <name evidence="5" type="primary">glfT1</name>
    <name evidence="5" type="ORF">NCTC5798_02128</name>
</gene>
<dbReference type="GO" id="GO:0016757">
    <property type="term" value="F:glycosyltransferase activity"/>
    <property type="evidence" value="ECO:0007669"/>
    <property type="project" value="UniProtKB-KW"/>
</dbReference>
<protein>
    <submittedName>
        <fullName evidence="5">Glycosyl transferase</fullName>
        <ecNumber evidence="5">2.4.1.-</ecNumber>
    </submittedName>
</protein>
<evidence type="ECO:0000256" key="3">
    <source>
        <dbReference type="ARBA" id="ARBA00022679"/>
    </source>
</evidence>
<dbReference type="EC" id="2.4.1.-" evidence="5"/>
<organism evidence="5 6">
    <name type="scientific">Salmonella enterica I</name>
    <dbReference type="NCBI Taxonomy" id="59201"/>
    <lineage>
        <taxon>Bacteria</taxon>
        <taxon>Pseudomonadati</taxon>
        <taxon>Pseudomonadota</taxon>
        <taxon>Gammaproteobacteria</taxon>
        <taxon>Enterobacterales</taxon>
        <taxon>Enterobacteriaceae</taxon>
        <taxon>Salmonella</taxon>
    </lineage>
</organism>
<evidence type="ECO:0000259" key="4">
    <source>
        <dbReference type="Pfam" id="PF00535"/>
    </source>
</evidence>
<dbReference type="Gene3D" id="3.90.550.10">
    <property type="entry name" value="Spore Coat Polysaccharide Biosynthesis Protein SpsA, Chain A"/>
    <property type="match status" value="1"/>
</dbReference>
<dbReference type="PANTHER" id="PTHR43179">
    <property type="entry name" value="RHAMNOSYLTRANSFERASE WBBL"/>
    <property type="match status" value="1"/>
</dbReference>
<feature type="domain" description="Glycosyltransferase 2-like" evidence="4">
    <location>
        <begin position="9"/>
        <end position="116"/>
    </location>
</feature>
<evidence type="ECO:0000256" key="1">
    <source>
        <dbReference type="ARBA" id="ARBA00006739"/>
    </source>
</evidence>
<evidence type="ECO:0000313" key="6">
    <source>
        <dbReference type="Proteomes" id="UP000255534"/>
    </source>
</evidence>
<accession>A0A379USV5</accession>
<dbReference type="Pfam" id="PF00535">
    <property type="entry name" value="Glycos_transf_2"/>
    <property type="match status" value="1"/>
</dbReference>
<keyword evidence="2 5" id="KW-0328">Glycosyltransferase</keyword>
<dbReference type="Proteomes" id="UP000255534">
    <property type="component" value="Unassembled WGS sequence"/>
</dbReference>
<dbReference type="InterPro" id="IPR029044">
    <property type="entry name" value="Nucleotide-diphossugar_trans"/>
</dbReference>
<sequence length="305" mass="35493">MNTPIVICIIVTYNRVSLLEKVLDGVLTQTFPASKIIIIDNNSSDDTQIIIKQKKSEFKQIEYYNTGENLGGAGGFNYGFRIAEKHYYDFIWIMDDDLLPEKTCLEHLILSADHDGIYQPLRFNLDGSCAELSPVVYDLSNPFYMNPKRLTVLNYYNNRHKDVHSAFKIHGVPFEGPLISKKVIDCIGFPNPDFFIFYDDLDFSLRARKKGYTIECVPIARATRLLYNNQANDLDSWKGYFMLRNLFYIHYTYGENFFVRIKPYFIAAGYFMLSLLKLNFKQCKTIFLALMDSYDLRNSNLHKPQ</sequence>
<evidence type="ECO:0000313" key="5">
    <source>
        <dbReference type="EMBL" id="SUG70987.1"/>
    </source>
</evidence>